<reference evidence="2" key="1">
    <citation type="journal article" date="2023" name="Mol. Phylogenet. Evol.">
        <title>Genome-scale phylogeny and comparative genomics of the fungal order Sordariales.</title>
        <authorList>
            <person name="Hensen N."/>
            <person name="Bonometti L."/>
            <person name="Westerberg I."/>
            <person name="Brannstrom I.O."/>
            <person name="Guillou S."/>
            <person name="Cros-Aarteil S."/>
            <person name="Calhoun S."/>
            <person name="Haridas S."/>
            <person name="Kuo A."/>
            <person name="Mondo S."/>
            <person name="Pangilinan J."/>
            <person name="Riley R."/>
            <person name="LaButti K."/>
            <person name="Andreopoulos B."/>
            <person name="Lipzen A."/>
            <person name="Chen C."/>
            <person name="Yan M."/>
            <person name="Daum C."/>
            <person name="Ng V."/>
            <person name="Clum A."/>
            <person name="Steindorff A."/>
            <person name="Ohm R.A."/>
            <person name="Martin F."/>
            <person name="Silar P."/>
            <person name="Natvig D.O."/>
            <person name="Lalanne C."/>
            <person name="Gautier V."/>
            <person name="Ament-Velasquez S.L."/>
            <person name="Kruys A."/>
            <person name="Hutchinson M.I."/>
            <person name="Powell A.J."/>
            <person name="Barry K."/>
            <person name="Miller A.N."/>
            <person name="Grigoriev I.V."/>
            <person name="Debuchy R."/>
            <person name="Gladieux P."/>
            <person name="Hiltunen Thoren M."/>
            <person name="Johannesson H."/>
        </authorList>
    </citation>
    <scope>NUCLEOTIDE SEQUENCE</scope>
    <source>
        <strain evidence="2">CBS 123565</strain>
    </source>
</reference>
<feature type="compositionally biased region" description="Basic residues" evidence="1">
    <location>
        <begin position="44"/>
        <end position="53"/>
    </location>
</feature>
<protein>
    <submittedName>
        <fullName evidence="2">Uncharacterized protein</fullName>
    </submittedName>
</protein>
<keyword evidence="3" id="KW-1185">Reference proteome</keyword>
<dbReference type="Proteomes" id="UP001304895">
    <property type="component" value="Unassembled WGS sequence"/>
</dbReference>
<dbReference type="EMBL" id="MU853403">
    <property type="protein sequence ID" value="KAK4136408.1"/>
    <property type="molecule type" value="Genomic_DNA"/>
</dbReference>
<reference evidence="2" key="2">
    <citation type="submission" date="2023-05" db="EMBL/GenBank/DDBJ databases">
        <authorList>
            <consortium name="Lawrence Berkeley National Laboratory"/>
            <person name="Steindorff A."/>
            <person name="Hensen N."/>
            <person name="Bonometti L."/>
            <person name="Westerberg I."/>
            <person name="Brannstrom I.O."/>
            <person name="Guillou S."/>
            <person name="Cros-Aarteil S."/>
            <person name="Calhoun S."/>
            <person name="Haridas S."/>
            <person name="Kuo A."/>
            <person name="Mondo S."/>
            <person name="Pangilinan J."/>
            <person name="Riley R."/>
            <person name="Labutti K."/>
            <person name="Andreopoulos B."/>
            <person name="Lipzen A."/>
            <person name="Chen C."/>
            <person name="Yanf M."/>
            <person name="Daum C."/>
            <person name="Ng V."/>
            <person name="Clum A."/>
            <person name="Ohm R."/>
            <person name="Martin F."/>
            <person name="Silar P."/>
            <person name="Natvig D."/>
            <person name="Lalanne C."/>
            <person name="Gautier V."/>
            <person name="Ament-Velasquez S.L."/>
            <person name="Kruys A."/>
            <person name="Hutchinson M.I."/>
            <person name="Powell A.J."/>
            <person name="Barry K."/>
            <person name="Miller A.N."/>
            <person name="Grigoriev I.V."/>
            <person name="Debuchy R."/>
            <person name="Gladieux P."/>
            <person name="Thoren M.H."/>
            <person name="Johannesson H."/>
        </authorList>
    </citation>
    <scope>NUCLEOTIDE SEQUENCE</scope>
    <source>
        <strain evidence="2">CBS 123565</strain>
    </source>
</reference>
<feature type="region of interest" description="Disordered" evidence="1">
    <location>
        <begin position="30"/>
        <end position="53"/>
    </location>
</feature>
<evidence type="ECO:0000313" key="3">
    <source>
        <dbReference type="Proteomes" id="UP001304895"/>
    </source>
</evidence>
<dbReference type="AlphaFoldDB" id="A0AAN6UP03"/>
<gene>
    <name evidence="2" type="ORF">BT67DRAFT_439405</name>
</gene>
<organism evidence="2 3">
    <name type="scientific">Trichocladium antarcticum</name>
    <dbReference type="NCBI Taxonomy" id="1450529"/>
    <lineage>
        <taxon>Eukaryota</taxon>
        <taxon>Fungi</taxon>
        <taxon>Dikarya</taxon>
        <taxon>Ascomycota</taxon>
        <taxon>Pezizomycotina</taxon>
        <taxon>Sordariomycetes</taxon>
        <taxon>Sordariomycetidae</taxon>
        <taxon>Sordariales</taxon>
        <taxon>Chaetomiaceae</taxon>
        <taxon>Trichocladium</taxon>
    </lineage>
</organism>
<proteinExistence type="predicted"/>
<comment type="caution">
    <text evidence="2">The sequence shown here is derived from an EMBL/GenBank/DDBJ whole genome shotgun (WGS) entry which is preliminary data.</text>
</comment>
<evidence type="ECO:0000313" key="2">
    <source>
        <dbReference type="EMBL" id="KAK4136408.1"/>
    </source>
</evidence>
<dbReference type="PROSITE" id="PS51257">
    <property type="entry name" value="PROKAR_LIPOPROTEIN"/>
    <property type="match status" value="1"/>
</dbReference>
<name>A0AAN6UP03_9PEZI</name>
<evidence type="ECO:0000256" key="1">
    <source>
        <dbReference type="SAM" id="MobiDB-lite"/>
    </source>
</evidence>
<sequence>MPRDPWHLELNIVTFNFVLSCTSRFLGEDFPPMPKNQGLGSQAHRPRLRVHRS</sequence>
<accession>A0AAN6UP03</accession>